<dbReference type="GO" id="GO:0032790">
    <property type="term" value="P:ribosome disassembly"/>
    <property type="evidence" value="ECO:0007669"/>
    <property type="project" value="TreeGrafter"/>
</dbReference>
<feature type="domain" description="Elongation factor EFG" evidence="4">
    <location>
        <begin position="458"/>
        <end position="541"/>
    </location>
</feature>
<dbReference type="InterPro" id="IPR009022">
    <property type="entry name" value="EFG_III"/>
</dbReference>
<dbReference type="CDD" id="cd03713">
    <property type="entry name" value="EFG_mtEFG_C"/>
    <property type="match status" value="1"/>
</dbReference>
<reference evidence="6" key="1">
    <citation type="submission" date="2022-08" db="EMBL/GenBank/DDBJ databases">
        <authorList>
            <person name="Kallberg Y."/>
            <person name="Tangrot J."/>
            <person name="Rosling A."/>
        </authorList>
    </citation>
    <scope>NUCLEOTIDE SEQUENCE</scope>
    <source>
        <strain evidence="6">Wild A</strain>
    </source>
</reference>
<dbReference type="InterPro" id="IPR035647">
    <property type="entry name" value="EFG_III/V"/>
</dbReference>
<evidence type="ECO:0000256" key="2">
    <source>
        <dbReference type="ARBA" id="ARBA00022917"/>
    </source>
</evidence>
<dbReference type="SMART" id="SM00889">
    <property type="entry name" value="EFG_IV"/>
    <property type="match status" value="1"/>
</dbReference>
<dbReference type="InterPro" id="IPR009000">
    <property type="entry name" value="Transl_B-barrel_sf"/>
</dbReference>
<dbReference type="InterPro" id="IPR000640">
    <property type="entry name" value="EFG_V-like"/>
</dbReference>
<dbReference type="FunFam" id="3.30.70.870:FF:000002">
    <property type="entry name" value="Translation elongation factor 2"/>
    <property type="match status" value="1"/>
</dbReference>
<dbReference type="PANTHER" id="PTHR43261:SF1">
    <property type="entry name" value="RIBOSOME-RELEASING FACTOR 2, MITOCHONDRIAL"/>
    <property type="match status" value="1"/>
</dbReference>
<comment type="caution">
    <text evidence="6">The sequence shown here is derived from an EMBL/GenBank/DDBJ whole genome shotgun (WGS) entry which is preliminary data.</text>
</comment>
<dbReference type="FunFam" id="3.30.70.240:FF:000001">
    <property type="entry name" value="Elongation factor G"/>
    <property type="match status" value="1"/>
</dbReference>
<dbReference type="InterPro" id="IPR041095">
    <property type="entry name" value="EFG_II"/>
</dbReference>
<evidence type="ECO:0000256" key="1">
    <source>
        <dbReference type="ARBA" id="ARBA00022741"/>
    </source>
</evidence>
<dbReference type="InterPro" id="IPR020568">
    <property type="entry name" value="Ribosomal_Su5_D2-typ_SF"/>
</dbReference>
<dbReference type="Gene3D" id="2.40.30.10">
    <property type="entry name" value="Translation factors"/>
    <property type="match status" value="1"/>
</dbReference>
<dbReference type="GO" id="GO:0006412">
    <property type="term" value="P:translation"/>
    <property type="evidence" value="ECO:0007669"/>
    <property type="project" value="UniProtKB-KW"/>
</dbReference>
<dbReference type="Pfam" id="PF00679">
    <property type="entry name" value="EFG_C"/>
    <property type="match status" value="1"/>
</dbReference>
<dbReference type="Gene3D" id="3.30.230.10">
    <property type="match status" value="1"/>
</dbReference>
<keyword evidence="2" id="KW-0648">Protein biosynthesis</keyword>
<dbReference type="CDD" id="cd04088">
    <property type="entry name" value="EFG_mtEFG_II"/>
    <property type="match status" value="1"/>
</dbReference>
<accession>A0A9W4SB78</accession>
<dbReference type="SUPFAM" id="SSF54980">
    <property type="entry name" value="EF-G C-terminal domain-like"/>
    <property type="match status" value="2"/>
</dbReference>
<dbReference type="Gene3D" id="3.30.70.870">
    <property type="entry name" value="Elongation Factor G (Translational Gtpase), domain 3"/>
    <property type="match status" value="1"/>
</dbReference>
<dbReference type="AlphaFoldDB" id="A0A9W4SB78"/>
<protein>
    <submittedName>
        <fullName evidence="6">2932_t:CDS:1</fullName>
    </submittedName>
</protein>
<feature type="domain" description="Translation elongation factor EFG/EF2" evidence="5">
    <location>
        <begin position="333"/>
        <end position="449"/>
    </location>
</feature>
<dbReference type="Pfam" id="PF14492">
    <property type="entry name" value="EFG_III"/>
    <property type="match status" value="1"/>
</dbReference>
<gene>
    <name evidence="6" type="ORF">FWILDA_LOCUS347</name>
</gene>
<name>A0A9W4SB78_9GLOM</name>
<dbReference type="Proteomes" id="UP001153678">
    <property type="component" value="Unassembled WGS sequence"/>
</dbReference>
<proteinExistence type="predicted"/>
<evidence type="ECO:0000313" key="7">
    <source>
        <dbReference type="Proteomes" id="UP001153678"/>
    </source>
</evidence>
<dbReference type="Pfam" id="PF22042">
    <property type="entry name" value="EF-G_D2"/>
    <property type="match status" value="1"/>
</dbReference>
<dbReference type="PANTHER" id="PTHR43261">
    <property type="entry name" value="TRANSLATION ELONGATION FACTOR G-RELATED"/>
    <property type="match status" value="1"/>
</dbReference>
<dbReference type="SUPFAM" id="SSF52540">
    <property type="entry name" value="P-loop containing nucleoside triphosphate hydrolases"/>
    <property type="match status" value="1"/>
</dbReference>
<organism evidence="6 7">
    <name type="scientific">Funneliformis geosporum</name>
    <dbReference type="NCBI Taxonomy" id="1117311"/>
    <lineage>
        <taxon>Eukaryota</taxon>
        <taxon>Fungi</taxon>
        <taxon>Fungi incertae sedis</taxon>
        <taxon>Mucoromycota</taxon>
        <taxon>Glomeromycotina</taxon>
        <taxon>Glomeromycetes</taxon>
        <taxon>Glomerales</taxon>
        <taxon>Glomeraceae</taxon>
        <taxon>Funneliformis</taxon>
    </lineage>
</organism>
<dbReference type="Gene3D" id="3.30.70.240">
    <property type="match status" value="1"/>
</dbReference>
<dbReference type="InterPro" id="IPR027417">
    <property type="entry name" value="P-loop_NTPase"/>
</dbReference>
<dbReference type="SUPFAM" id="SSF50447">
    <property type="entry name" value="Translation proteins"/>
    <property type="match status" value="1"/>
</dbReference>
<dbReference type="SUPFAM" id="SSF54211">
    <property type="entry name" value="Ribosomal protein S5 domain 2-like"/>
    <property type="match status" value="1"/>
</dbReference>
<dbReference type="SMART" id="SM00838">
    <property type="entry name" value="EFG_C"/>
    <property type="match status" value="1"/>
</dbReference>
<dbReference type="CDD" id="cd16262">
    <property type="entry name" value="EFG_III"/>
    <property type="match status" value="1"/>
</dbReference>
<dbReference type="OrthoDB" id="198619at2759"/>
<dbReference type="GO" id="GO:0005525">
    <property type="term" value="F:GTP binding"/>
    <property type="evidence" value="ECO:0007669"/>
    <property type="project" value="UniProtKB-KW"/>
</dbReference>
<keyword evidence="1" id="KW-0547">Nucleotide-binding</keyword>
<dbReference type="InterPro" id="IPR035649">
    <property type="entry name" value="EFG_V"/>
</dbReference>
<keyword evidence="3" id="KW-0342">GTP-binding</keyword>
<dbReference type="InterPro" id="IPR005517">
    <property type="entry name" value="Transl_elong_EFG/EF2_IV"/>
</dbReference>
<sequence>MDGVDNEERFSENLKSIQEKLQVVPSVVQFPIGAGKELEGLVDVVEQKAYYFQLGDKKENYQVKEIPANLLAKAKKYQKELLENLGKIIEEDKELALKYLEGQAFQAEEIKKLLRKATLTGEYFPVFCGSAYKQVGVKLILDGVVDYLPSPLDIAKVSAFSQRDENKETLVNCNSPLPYLALAFKIVFDEHNQRITFIRVYAGKISAGTLIYNVNRKEEERVNSLVRIHADNKKKIEEVRAGDIAAVIGLKYTITGDTFSEKKNPLLLENIDFAEPVISQAIEPKTNKDGNKLADCLNKLKIQDPSFRTKQDRETGQMVIEGMGELHLEVLMERLRQEYKVDIERKQRKKTGGSGHDARVWITFEPNEKGKGFKFVDAKKGQDMSSGDAEEVRQGIEEAASSGLLLNYPVVDLKATLTKGERHAVDTKPGDFKQAAIIALRGDGVEEREKRIQDLGVILLEPIMQFEVVVPVDYTGTVTGDLNSRRAIIEEKEATEGNSYIQGKIPLKEMLNYSTILRQLTGGRGEYSMQLSTYQKVSDSA</sequence>
<dbReference type="Gene3D" id="3.40.50.300">
    <property type="entry name" value="P-loop containing nucleotide triphosphate hydrolases"/>
    <property type="match status" value="1"/>
</dbReference>
<dbReference type="EMBL" id="CAMKVN010000022">
    <property type="protein sequence ID" value="CAI2162020.1"/>
    <property type="molecule type" value="Genomic_DNA"/>
</dbReference>
<dbReference type="InterPro" id="IPR053905">
    <property type="entry name" value="EF-G-like_DII"/>
</dbReference>
<dbReference type="InterPro" id="IPR014721">
    <property type="entry name" value="Ribsml_uS5_D2-typ_fold_subgr"/>
</dbReference>
<evidence type="ECO:0000256" key="3">
    <source>
        <dbReference type="ARBA" id="ARBA00023134"/>
    </source>
</evidence>
<evidence type="ECO:0000259" key="5">
    <source>
        <dbReference type="SMART" id="SM00889"/>
    </source>
</evidence>
<keyword evidence="7" id="KW-1185">Reference proteome</keyword>
<evidence type="ECO:0000313" key="6">
    <source>
        <dbReference type="EMBL" id="CAI2162020.1"/>
    </source>
</evidence>
<evidence type="ECO:0000259" key="4">
    <source>
        <dbReference type="SMART" id="SM00838"/>
    </source>
</evidence>